<dbReference type="eggNOG" id="ENOG502RR5V">
    <property type="taxonomic scope" value="Eukaryota"/>
</dbReference>
<gene>
    <name evidence="2" type="ORF">F503_01025</name>
</gene>
<sequence length="131" mass="14032">MADKMDIVSDKQMRQIAQQLADGAAEDAAEFLTAASSSQPAAGAAPSAATSATSANKKKVAWNTSKYREEVDVYRARLVDQAFNPADLGDPLSPERPLKKIFARVFPGEAGQFFAELEAQVDELTGKQKGL</sequence>
<dbReference type="VEuPathDB" id="FungiDB:F503_01025"/>
<keyword evidence="3" id="KW-1185">Reference proteome</keyword>
<organism evidence="2 3">
    <name type="scientific">Ophiostoma piceae (strain UAMH 11346)</name>
    <name type="common">Sap stain fungus</name>
    <dbReference type="NCBI Taxonomy" id="1262450"/>
    <lineage>
        <taxon>Eukaryota</taxon>
        <taxon>Fungi</taxon>
        <taxon>Dikarya</taxon>
        <taxon>Ascomycota</taxon>
        <taxon>Pezizomycotina</taxon>
        <taxon>Sordariomycetes</taxon>
        <taxon>Sordariomycetidae</taxon>
        <taxon>Ophiostomatales</taxon>
        <taxon>Ophiostomataceae</taxon>
        <taxon>Ophiostoma</taxon>
    </lineage>
</organism>
<dbReference type="AlphaFoldDB" id="S3C643"/>
<feature type="region of interest" description="Disordered" evidence="1">
    <location>
        <begin position="33"/>
        <end position="57"/>
    </location>
</feature>
<feature type="compositionally biased region" description="Low complexity" evidence="1">
    <location>
        <begin position="33"/>
        <end position="55"/>
    </location>
</feature>
<reference evidence="2 3" key="1">
    <citation type="journal article" date="2013" name="BMC Genomics">
        <title>The genome and transcriptome of the pine saprophyte Ophiostoma piceae, and a comparison with the bark beetle-associated pine pathogen Grosmannia clavigera.</title>
        <authorList>
            <person name="Haridas S."/>
            <person name="Wang Y."/>
            <person name="Lim L."/>
            <person name="Massoumi Alamouti S."/>
            <person name="Jackman S."/>
            <person name="Docking R."/>
            <person name="Robertson G."/>
            <person name="Birol I."/>
            <person name="Bohlmann J."/>
            <person name="Breuil C."/>
        </authorList>
    </citation>
    <scope>NUCLEOTIDE SEQUENCE [LARGE SCALE GENOMIC DNA]</scope>
    <source>
        <strain evidence="2 3">UAMH 11346</strain>
    </source>
</reference>
<evidence type="ECO:0000313" key="3">
    <source>
        <dbReference type="Proteomes" id="UP000016923"/>
    </source>
</evidence>
<proteinExistence type="predicted"/>
<dbReference type="HOGENOM" id="CLU_1928225_0_0_1"/>
<evidence type="ECO:0000313" key="2">
    <source>
        <dbReference type="EMBL" id="EPE08242.1"/>
    </source>
</evidence>
<protein>
    <submittedName>
        <fullName evidence="2">Uncharacterized protein</fullName>
    </submittedName>
</protein>
<dbReference type="OrthoDB" id="5121433at2759"/>
<evidence type="ECO:0000256" key="1">
    <source>
        <dbReference type="SAM" id="MobiDB-lite"/>
    </source>
</evidence>
<accession>S3C643</accession>
<dbReference type="Proteomes" id="UP000016923">
    <property type="component" value="Unassembled WGS sequence"/>
</dbReference>
<name>S3C643_OPHP1</name>
<dbReference type="EMBL" id="KE148149">
    <property type="protein sequence ID" value="EPE08242.1"/>
    <property type="molecule type" value="Genomic_DNA"/>
</dbReference>